<evidence type="ECO:0000256" key="4">
    <source>
        <dbReference type="ARBA" id="ARBA00022833"/>
    </source>
</evidence>
<gene>
    <name evidence="8" type="ORF">PLEPLA_LOCUS4876</name>
</gene>
<dbReference type="PANTHER" id="PTHR24219">
    <property type="entry name" value="LIM DOMAIN-CONTAINING PROTEIN JUB"/>
    <property type="match status" value="1"/>
</dbReference>
<dbReference type="GO" id="GO:0035331">
    <property type="term" value="P:negative regulation of hippo signaling"/>
    <property type="evidence" value="ECO:0007669"/>
    <property type="project" value="TreeGrafter"/>
</dbReference>
<dbReference type="SMART" id="SM00132">
    <property type="entry name" value="LIM"/>
    <property type="match status" value="2"/>
</dbReference>
<keyword evidence="9" id="KW-1185">Reference proteome</keyword>
<dbReference type="GO" id="GO:0003714">
    <property type="term" value="F:transcription corepressor activity"/>
    <property type="evidence" value="ECO:0007669"/>
    <property type="project" value="TreeGrafter"/>
</dbReference>
<evidence type="ECO:0000256" key="3">
    <source>
        <dbReference type="ARBA" id="ARBA00022723"/>
    </source>
</evidence>
<dbReference type="GO" id="GO:0000932">
    <property type="term" value="C:P-body"/>
    <property type="evidence" value="ECO:0007669"/>
    <property type="project" value="TreeGrafter"/>
</dbReference>
<accession>A0A9N7Y3Q8</accession>
<feature type="domain" description="LIM zinc-binding" evidence="7">
    <location>
        <begin position="77"/>
        <end position="138"/>
    </location>
</feature>
<dbReference type="Proteomes" id="UP001153269">
    <property type="component" value="Unassembled WGS sequence"/>
</dbReference>
<dbReference type="GO" id="GO:0005667">
    <property type="term" value="C:transcription regulator complex"/>
    <property type="evidence" value="ECO:0007669"/>
    <property type="project" value="TreeGrafter"/>
</dbReference>
<reference evidence="8" key="1">
    <citation type="submission" date="2020-03" db="EMBL/GenBank/DDBJ databases">
        <authorList>
            <person name="Weist P."/>
        </authorList>
    </citation>
    <scope>NUCLEOTIDE SEQUENCE</scope>
</reference>
<keyword evidence="2" id="KW-0678">Repressor</keyword>
<dbReference type="Gene3D" id="2.10.110.10">
    <property type="entry name" value="Cysteine Rich Protein"/>
    <property type="match status" value="3"/>
</dbReference>
<evidence type="ECO:0000256" key="1">
    <source>
        <dbReference type="ARBA" id="ARBA00015501"/>
    </source>
</evidence>
<evidence type="ECO:0000256" key="5">
    <source>
        <dbReference type="ARBA" id="ARBA00023038"/>
    </source>
</evidence>
<name>A0A9N7Y3Q8_PLEPL</name>
<sequence>MDPSYRTSLYFGSCTRCSEAVYGAGRGCRAMGRLFHDTCFTCSVCSKKLSGQPFYTVSGGIYCENDFLYSGVHPAPEVCNSCGYLIMDNMVLQARGRSYHPSCFRCVVCSQSLEGQPFSVDSDRRVYCVSDYHRLRAPCCAACRTPILPNEGSTESIKVVSLDRSYHVECFSGDVNLI</sequence>
<protein>
    <recommendedName>
        <fullName evidence="1">LIM domain-containing protein 1</fullName>
    </recommendedName>
</protein>
<keyword evidence="4 6" id="KW-0862">Zinc</keyword>
<dbReference type="GO" id="GO:0046872">
    <property type="term" value="F:metal ion binding"/>
    <property type="evidence" value="ECO:0007669"/>
    <property type="project" value="UniProtKB-KW"/>
</dbReference>
<dbReference type="GO" id="GO:0005634">
    <property type="term" value="C:nucleus"/>
    <property type="evidence" value="ECO:0007669"/>
    <property type="project" value="TreeGrafter"/>
</dbReference>
<dbReference type="GO" id="GO:0005912">
    <property type="term" value="C:adherens junction"/>
    <property type="evidence" value="ECO:0007669"/>
    <property type="project" value="TreeGrafter"/>
</dbReference>
<dbReference type="AlphaFoldDB" id="A0A9N7Y3Q8"/>
<evidence type="ECO:0000256" key="2">
    <source>
        <dbReference type="ARBA" id="ARBA00022491"/>
    </source>
</evidence>
<feature type="domain" description="LIM zinc-binding" evidence="7">
    <location>
        <begin position="12"/>
        <end position="73"/>
    </location>
</feature>
<evidence type="ECO:0000259" key="7">
    <source>
        <dbReference type="PROSITE" id="PS50023"/>
    </source>
</evidence>
<dbReference type="PANTHER" id="PTHR24219:SF3">
    <property type="entry name" value="LIM DOMAIN-CONTAINING PROTEIN 1"/>
    <property type="match status" value="1"/>
</dbReference>
<evidence type="ECO:0000256" key="6">
    <source>
        <dbReference type="PROSITE-ProRule" id="PRU00125"/>
    </source>
</evidence>
<dbReference type="PROSITE" id="PS00478">
    <property type="entry name" value="LIM_DOMAIN_1"/>
    <property type="match status" value="2"/>
</dbReference>
<keyword evidence="5 6" id="KW-0440">LIM domain</keyword>
<dbReference type="EMBL" id="CADEAL010000242">
    <property type="protein sequence ID" value="CAB1417075.1"/>
    <property type="molecule type" value="Genomic_DNA"/>
</dbReference>
<keyword evidence="3 6" id="KW-0479">Metal-binding</keyword>
<dbReference type="InterPro" id="IPR047172">
    <property type="entry name" value="Ajuba-like"/>
</dbReference>
<evidence type="ECO:0000313" key="8">
    <source>
        <dbReference type="EMBL" id="CAB1417075.1"/>
    </source>
</evidence>
<dbReference type="Pfam" id="PF00412">
    <property type="entry name" value="LIM"/>
    <property type="match status" value="2"/>
</dbReference>
<organism evidence="8 9">
    <name type="scientific">Pleuronectes platessa</name>
    <name type="common">European plaice</name>
    <dbReference type="NCBI Taxonomy" id="8262"/>
    <lineage>
        <taxon>Eukaryota</taxon>
        <taxon>Metazoa</taxon>
        <taxon>Chordata</taxon>
        <taxon>Craniata</taxon>
        <taxon>Vertebrata</taxon>
        <taxon>Euteleostomi</taxon>
        <taxon>Actinopterygii</taxon>
        <taxon>Neopterygii</taxon>
        <taxon>Teleostei</taxon>
        <taxon>Neoteleostei</taxon>
        <taxon>Acanthomorphata</taxon>
        <taxon>Carangaria</taxon>
        <taxon>Pleuronectiformes</taxon>
        <taxon>Pleuronectoidei</taxon>
        <taxon>Pleuronectidae</taxon>
        <taxon>Pleuronectes</taxon>
    </lineage>
</organism>
<comment type="caution">
    <text evidence="8">The sequence shown here is derived from an EMBL/GenBank/DDBJ whole genome shotgun (WGS) entry which is preliminary data.</text>
</comment>
<evidence type="ECO:0000313" key="9">
    <source>
        <dbReference type="Proteomes" id="UP001153269"/>
    </source>
</evidence>
<dbReference type="InterPro" id="IPR001781">
    <property type="entry name" value="Znf_LIM"/>
</dbReference>
<proteinExistence type="predicted"/>
<dbReference type="GO" id="GO:0007010">
    <property type="term" value="P:cytoskeleton organization"/>
    <property type="evidence" value="ECO:0007669"/>
    <property type="project" value="TreeGrafter"/>
</dbReference>
<dbReference type="GO" id="GO:0001666">
    <property type="term" value="P:response to hypoxia"/>
    <property type="evidence" value="ECO:0007669"/>
    <property type="project" value="TreeGrafter"/>
</dbReference>
<dbReference type="PROSITE" id="PS50023">
    <property type="entry name" value="LIM_DOMAIN_2"/>
    <property type="match status" value="2"/>
</dbReference>
<dbReference type="SUPFAM" id="SSF57716">
    <property type="entry name" value="Glucocorticoid receptor-like (DNA-binding domain)"/>
    <property type="match status" value="3"/>
</dbReference>
<dbReference type="OrthoDB" id="25414at2759"/>